<reference evidence="1 2" key="1">
    <citation type="submission" date="2023-08" db="EMBL/GenBank/DDBJ databases">
        <title>Black Yeasts Isolated from many extreme environments.</title>
        <authorList>
            <person name="Coleine C."/>
            <person name="Stajich J.E."/>
            <person name="Selbmann L."/>
        </authorList>
    </citation>
    <scope>NUCLEOTIDE SEQUENCE [LARGE SCALE GENOMIC DNA]</scope>
    <source>
        <strain evidence="1 2">CCFEE 5935</strain>
    </source>
</reference>
<protein>
    <submittedName>
        <fullName evidence="1">Uncharacterized protein</fullName>
    </submittedName>
</protein>
<accession>A0AAV9NUY8</accession>
<dbReference type="Proteomes" id="UP001337655">
    <property type="component" value="Unassembled WGS sequence"/>
</dbReference>
<comment type="caution">
    <text evidence="1">The sequence shown here is derived from an EMBL/GenBank/DDBJ whole genome shotgun (WGS) entry which is preliminary data.</text>
</comment>
<evidence type="ECO:0000313" key="2">
    <source>
        <dbReference type="Proteomes" id="UP001337655"/>
    </source>
</evidence>
<dbReference type="AlphaFoldDB" id="A0AAV9NUY8"/>
<keyword evidence="2" id="KW-1185">Reference proteome</keyword>
<dbReference type="RefSeq" id="XP_064653803.1">
    <property type="nucleotide sequence ID" value="XM_064808081.1"/>
</dbReference>
<sequence length="143" mass="16422">MAIECKGCPRDDHSTCLFTEERRVKLQSHLQQIYSIYPRYGSLSPSLFRTGTDPDEKAKAYAQFHSRHGPYKLILQRAEAPLRAAYAEIQEDNQEHDETKLAASISVMLGRAAECHSMASAMLRESKIWLNTLSHKNRHQIRH</sequence>
<gene>
    <name evidence="1" type="ORF">LTR77_010864</name>
</gene>
<organism evidence="1 2">
    <name type="scientific">Saxophila tyrrhenica</name>
    <dbReference type="NCBI Taxonomy" id="1690608"/>
    <lineage>
        <taxon>Eukaryota</taxon>
        <taxon>Fungi</taxon>
        <taxon>Dikarya</taxon>
        <taxon>Ascomycota</taxon>
        <taxon>Pezizomycotina</taxon>
        <taxon>Dothideomycetes</taxon>
        <taxon>Dothideomycetidae</taxon>
        <taxon>Mycosphaerellales</taxon>
        <taxon>Extremaceae</taxon>
        <taxon>Saxophila</taxon>
    </lineage>
</organism>
<dbReference type="EMBL" id="JAVRRT010000027">
    <property type="protein sequence ID" value="KAK5163278.1"/>
    <property type="molecule type" value="Genomic_DNA"/>
</dbReference>
<name>A0AAV9NUY8_9PEZI</name>
<dbReference type="GeneID" id="89932189"/>
<evidence type="ECO:0000313" key="1">
    <source>
        <dbReference type="EMBL" id="KAK5163278.1"/>
    </source>
</evidence>
<proteinExistence type="predicted"/>